<organism evidence="6 7">
    <name type="scientific">Dysosmobacter welbionis</name>
    <dbReference type="NCBI Taxonomy" id="2093857"/>
    <lineage>
        <taxon>Bacteria</taxon>
        <taxon>Bacillati</taxon>
        <taxon>Bacillota</taxon>
        <taxon>Clostridia</taxon>
        <taxon>Eubacteriales</taxon>
        <taxon>Oscillospiraceae</taxon>
        <taxon>Dysosmobacter</taxon>
    </lineage>
</organism>
<name>A0A4D7AJW5_9FIRM</name>
<keyword evidence="7" id="KW-1185">Reference proteome</keyword>
<dbReference type="InterPro" id="IPR005119">
    <property type="entry name" value="LysR_subst-bd"/>
</dbReference>
<evidence type="ECO:0000256" key="2">
    <source>
        <dbReference type="ARBA" id="ARBA00023015"/>
    </source>
</evidence>
<keyword evidence="3" id="KW-0238">DNA-binding</keyword>
<evidence type="ECO:0000259" key="5">
    <source>
        <dbReference type="PROSITE" id="PS50931"/>
    </source>
</evidence>
<reference evidence="7" key="1">
    <citation type="submission" date="2018-12" db="EMBL/GenBank/DDBJ databases">
        <title>Dusodibacter welbiota gen. nov., sp. nov., isolated from human faeces and emended description of the Oscillibacter genus.</title>
        <authorList>
            <person name="Le Roy T."/>
            <person name="Van der Smissen P."/>
            <person name="Delzenne N."/>
            <person name="Muccioli G."/>
            <person name="Collet J.F."/>
            <person name="Cani P.D."/>
        </authorList>
    </citation>
    <scope>NUCLEOTIDE SEQUENCE [LARGE SCALE GENOMIC DNA]</scope>
    <source>
        <strain evidence="7">J115</strain>
    </source>
</reference>
<keyword evidence="4" id="KW-0804">Transcription</keyword>
<dbReference type="Gene3D" id="3.40.190.290">
    <property type="match status" value="1"/>
</dbReference>
<dbReference type="PANTHER" id="PTHR30346:SF28">
    <property type="entry name" value="HTH-TYPE TRANSCRIPTIONAL REGULATOR CYNR"/>
    <property type="match status" value="1"/>
</dbReference>
<dbReference type="GO" id="GO:0003700">
    <property type="term" value="F:DNA-binding transcription factor activity"/>
    <property type="evidence" value="ECO:0007669"/>
    <property type="project" value="InterPro"/>
</dbReference>
<evidence type="ECO:0000256" key="4">
    <source>
        <dbReference type="ARBA" id="ARBA00023163"/>
    </source>
</evidence>
<dbReference type="GO" id="GO:0003677">
    <property type="term" value="F:DNA binding"/>
    <property type="evidence" value="ECO:0007669"/>
    <property type="project" value="UniProtKB-KW"/>
</dbReference>
<dbReference type="GeneID" id="89523036"/>
<accession>A0A4D7AJW5</accession>
<dbReference type="PRINTS" id="PR00039">
    <property type="entry name" value="HTHLYSR"/>
</dbReference>
<dbReference type="Gene3D" id="1.10.10.10">
    <property type="entry name" value="Winged helix-like DNA-binding domain superfamily/Winged helix DNA-binding domain"/>
    <property type="match status" value="1"/>
</dbReference>
<comment type="similarity">
    <text evidence="1">Belongs to the LysR transcriptional regulatory family.</text>
</comment>
<dbReference type="PANTHER" id="PTHR30346">
    <property type="entry name" value="TRANSCRIPTIONAL DUAL REGULATOR HCAR-RELATED"/>
    <property type="match status" value="1"/>
</dbReference>
<evidence type="ECO:0000313" key="7">
    <source>
        <dbReference type="Proteomes" id="UP000298642"/>
    </source>
</evidence>
<gene>
    <name evidence="6" type="ORF">EIO64_08435</name>
</gene>
<dbReference type="PROSITE" id="PS50931">
    <property type="entry name" value="HTH_LYSR"/>
    <property type="match status" value="1"/>
</dbReference>
<keyword evidence="2" id="KW-0805">Transcription regulation</keyword>
<evidence type="ECO:0000256" key="3">
    <source>
        <dbReference type="ARBA" id="ARBA00023125"/>
    </source>
</evidence>
<proteinExistence type="inferred from homology"/>
<dbReference type="InterPro" id="IPR036388">
    <property type="entry name" value="WH-like_DNA-bd_sf"/>
</dbReference>
<dbReference type="InterPro" id="IPR036390">
    <property type="entry name" value="WH_DNA-bd_sf"/>
</dbReference>
<dbReference type="GO" id="GO:0032993">
    <property type="term" value="C:protein-DNA complex"/>
    <property type="evidence" value="ECO:0007669"/>
    <property type="project" value="TreeGrafter"/>
</dbReference>
<evidence type="ECO:0000313" key="6">
    <source>
        <dbReference type="EMBL" id="QCI59249.1"/>
    </source>
</evidence>
<sequence>MEFRTLKYFLTVAREENITRAAALLHLTQPTLSRQLMQLEEELGVKLFRRSQHHIVLTEAGMLLRRRAQEIVELAEKTARELRPAEEVTGRISIGSGDLRSMTYLAKLLAAFHRQHPRVQYEIYSGDSDGIKERIEQGLLDMGLLLEPVDTSRYQILRLPVRESWGVLVPEDSPLARREAVTPGDLADSPLILTTRELMRREMIRWFGPYADRIQVAASGNLPYNQTQLAREGLGIYLVIRLDCAYDGLRFVPLSPPLESGTVLAWKKTEVLSATAAALLRFAEKYVGGISDHPV</sequence>
<dbReference type="SUPFAM" id="SSF53850">
    <property type="entry name" value="Periplasmic binding protein-like II"/>
    <property type="match status" value="1"/>
</dbReference>
<dbReference type="Proteomes" id="UP000298642">
    <property type="component" value="Chromosome"/>
</dbReference>
<dbReference type="AlphaFoldDB" id="A0A4D7AJW5"/>
<dbReference type="Pfam" id="PF03466">
    <property type="entry name" value="LysR_substrate"/>
    <property type="match status" value="1"/>
</dbReference>
<dbReference type="KEGG" id="obj:EIO64_08435"/>
<dbReference type="FunFam" id="1.10.10.10:FF:000001">
    <property type="entry name" value="LysR family transcriptional regulator"/>
    <property type="match status" value="1"/>
</dbReference>
<feature type="domain" description="HTH lysR-type" evidence="5">
    <location>
        <begin position="1"/>
        <end position="58"/>
    </location>
</feature>
<evidence type="ECO:0000256" key="1">
    <source>
        <dbReference type="ARBA" id="ARBA00009437"/>
    </source>
</evidence>
<protein>
    <submittedName>
        <fullName evidence="6">LysR family transcriptional regulator</fullName>
    </submittedName>
</protein>
<dbReference type="CDD" id="cd05466">
    <property type="entry name" value="PBP2_LTTR_substrate"/>
    <property type="match status" value="1"/>
</dbReference>
<dbReference type="SUPFAM" id="SSF46785">
    <property type="entry name" value="Winged helix' DNA-binding domain"/>
    <property type="match status" value="1"/>
</dbReference>
<dbReference type="InterPro" id="IPR000847">
    <property type="entry name" value="LysR_HTH_N"/>
</dbReference>
<dbReference type="Pfam" id="PF00126">
    <property type="entry name" value="HTH_1"/>
    <property type="match status" value="1"/>
</dbReference>
<dbReference type="RefSeq" id="WP_119311708.1">
    <property type="nucleotide sequence ID" value="NZ_CP034413.3"/>
</dbReference>
<dbReference type="EMBL" id="CP034413">
    <property type="protein sequence ID" value="QCI59249.1"/>
    <property type="molecule type" value="Genomic_DNA"/>
</dbReference>